<evidence type="ECO:0000313" key="7">
    <source>
        <dbReference type="Proteomes" id="UP000078284"/>
    </source>
</evidence>
<dbReference type="AlphaFoldDB" id="A0A178UFN0"/>
<evidence type="ECO:0000313" key="5">
    <source>
        <dbReference type="EMBL" id="OAO91912.1"/>
    </source>
</evidence>
<evidence type="ECO:0000256" key="2">
    <source>
        <dbReference type="ARBA" id="ARBA00022821"/>
    </source>
</evidence>
<organism evidence="5 7">
    <name type="scientific">Arabidopsis thaliana</name>
    <name type="common">Mouse-ear cress</name>
    <dbReference type="NCBI Taxonomy" id="3702"/>
    <lineage>
        <taxon>Eukaryota</taxon>
        <taxon>Viridiplantae</taxon>
        <taxon>Streptophyta</taxon>
        <taxon>Embryophyta</taxon>
        <taxon>Tracheophyta</taxon>
        <taxon>Spermatophyta</taxon>
        <taxon>Magnoliopsida</taxon>
        <taxon>eudicotyledons</taxon>
        <taxon>Gunneridae</taxon>
        <taxon>Pentapetalae</taxon>
        <taxon>rosids</taxon>
        <taxon>malvids</taxon>
        <taxon>Brassicales</taxon>
        <taxon>Brassicaceae</taxon>
        <taxon>Camelineae</taxon>
        <taxon>Arabidopsis</taxon>
    </lineage>
</organism>
<dbReference type="Pfam" id="PF17232">
    <property type="entry name" value="Pep1_7"/>
    <property type="match status" value="1"/>
</dbReference>
<dbReference type="EMBL" id="CACSHJ010000096">
    <property type="protein sequence ID" value="CAA0401702.1"/>
    <property type="molecule type" value="Genomic_DNA"/>
</dbReference>
<dbReference type="Proteomes" id="UP000078284">
    <property type="component" value="Chromosome 5"/>
</dbReference>
<dbReference type="GO" id="GO:0045087">
    <property type="term" value="P:innate immune response"/>
    <property type="evidence" value="ECO:0007669"/>
    <property type="project" value="InterPro"/>
</dbReference>
<gene>
    <name evidence="5" type="ordered locus">AXX17_At5g09570</name>
    <name evidence="6" type="ORF">AN1_LOCUS21790</name>
    <name evidence="4" type="ORF">C24_LOCUS21681</name>
</gene>
<evidence type="ECO:0000256" key="1">
    <source>
        <dbReference type="ARBA" id="ARBA00011021"/>
    </source>
</evidence>
<dbReference type="EMBL" id="LUHQ01000005">
    <property type="protein sequence ID" value="OAO91912.1"/>
    <property type="molecule type" value="Genomic_DNA"/>
</dbReference>
<dbReference type="EMBL" id="CACRSJ010000110">
    <property type="protein sequence ID" value="VYS66388.1"/>
    <property type="molecule type" value="Genomic_DNA"/>
</dbReference>
<evidence type="ECO:0000256" key="3">
    <source>
        <dbReference type="SAM" id="MobiDB-lite"/>
    </source>
</evidence>
<comment type="similarity">
    <text evidence="1">Belongs to the brassicaceae elicitor peptide family.</text>
</comment>
<feature type="region of interest" description="Disordered" evidence="3">
    <location>
        <begin position="64"/>
        <end position="83"/>
    </location>
</feature>
<reference evidence="6 8" key="3">
    <citation type="submission" date="2019-11" db="EMBL/GenBank/DDBJ databases">
        <authorList>
            <person name="Jiao W.-B."/>
            <person name="Schneeberger K."/>
        </authorList>
    </citation>
    <scope>NUCLEOTIDE SEQUENCE [LARGE SCALE GENOMIC DNA]</scope>
    <source>
        <strain evidence="8">cv. An-1</strain>
        <strain evidence="9">cv. C24</strain>
    </source>
</reference>
<accession>A0A5S9Y2V0</accession>
<reference evidence="7" key="1">
    <citation type="journal article" date="2016" name="Proc. Natl. Acad. Sci. U.S.A.">
        <title>Chromosome-level assembly of Arabidopsis thaliana Ler reveals the extent of translocation and inversion polymorphisms.</title>
        <authorList>
            <person name="Zapata L."/>
            <person name="Ding J."/>
            <person name="Willing E.M."/>
            <person name="Hartwig B."/>
            <person name="Bezdan D."/>
            <person name="Jiao W.B."/>
            <person name="Patel V."/>
            <person name="Velikkakam James G."/>
            <person name="Koornneef M."/>
            <person name="Ossowski S."/>
            <person name="Schneeberger K."/>
        </authorList>
    </citation>
    <scope>NUCLEOTIDE SEQUENCE [LARGE SCALE GENOMIC DNA]</scope>
    <source>
        <strain evidence="7">cv. Landsberg erecta</strain>
    </source>
</reference>
<evidence type="ECO:0000313" key="8">
    <source>
        <dbReference type="Proteomes" id="UP000426265"/>
    </source>
</evidence>
<accession>A0A178UFN0</accession>
<keyword evidence="2" id="KW-0611">Plant defense</keyword>
<dbReference type="InterPro" id="IPR035176">
    <property type="entry name" value="PEP"/>
</dbReference>
<dbReference type="Proteomes" id="UP000426265">
    <property type="component" value="Unassembled WGS sequence"/>
</dbReference>
<dbReference type="OrthoDB" id="1113158at2759"/>
<sequence>MEGEGRREDEDCSYLCIPFNFIRDIFQSFFTRFHGLTPDNSPISQEVEEETEVVNIPRSVVSGNVAARKGKQQTSSGKGGGTN</sequence>
<name>A0A178UFN0_ARATH</name>
<evidence type="ECO:0000313" key="4">
    <source>
        <dbReference type="EMBL" id="CAA0401702.1"/>
    </source>
</evidence>
<reference evidence="5" key="2">
    <citation type="submission" date="2016-03" db="EMBL/GenBank/DDBJ databases">
        <title>Full-length assembly of Arabidopsis thaliana Ler reveals the complement of translocations and inversions.</title>
        <authorList>
            <person name="Zapata L."/>
            <person name="Schneeberger K."/>
            <person name="Ossowski S."/>
        </authorList>
    </citation>
    <scope>NUCLEOTIDE SEQUENCE [LARGE SCALE GENOMIC DNA]</scope>
    <source>
        <tissue evidence="5">Leaf</tissue>
    </source>
</reference>
<evidence type="ECO:0000313" key="9">
    <source>
        <dbReference type="Proteomes" id="UP000434276"/>
    </source>
</evidence>
<proteinExistence type="inferred from homology"/>
<protein>
    <submittedName>
        <fullName evidence="5">PEP7</fullName>
    </submittedName>
</protein>
<dbReference type="Proteomes" id="UP000434276">
    <property type="component" value="Unassembled WGS sequence"/>
</dbReference>
<dbReference type="ExpressionAtlas" id="A0A178UFN0">
    <property type="expression patterns" value="baseline and differential"/>
</dbReference>
<evidence type="ECO:0000313" key="6">
    <source>
        <dbReference type="EMBL" id="VYS66388.1"/>
    </source>
</evidence>